<reference evidence="2 3" key="1">
    <citation type="submission" date="2009-08" db="EMBL/GenBank/DDBJ databases">
        <title>The Genome Sequence of Spizellomyces punctatus strain DAOM BR117.</title>
        <authorList>
            <consortium name="The Broad Institute Genome Sequencing Platform"/>
            <person name="Russ C."/>
            <person name="Cuomo C."/>
            <person name="Shea T."/>
            <person name="Young S.K."/>
            <person name="Zeng Q."/>
            <person name="Koehrsen M."/>
            <person name="Haas B."/>
            <person name="Borodovsky M."/>
            <person name="Guigo R."/>
            <person name="Alvarado L."/>
            <person name="Berlin A."/>
            <person name="Bochicchio J."/>
            <person name="Borenstein D."/>
            <person name="Chapman S."/>
            <person name="Chen Z."/>
            <person name="Engels R."/>
            <person name="Freedman E."/>
            <person name="Gellesch M."/>
            <person name="Goldberg J."/>
            <person name="Griggs A."/>
            <person name="Gujja S."/>
            <person name="Heiman D."/>
            <person name="Hepburn T."/>
            <person name="Howarth C."/>
            <person name="Jen D."/>
            <person name="Larson L."/>
            <person name="Lewis B."/>
            <person name="Mehta T."/>
            <person name="Park D."/>
            <person name="Pearson M."/>
            <person name="Roberts A."/>
            <person name="Saif S."/>
            <person name="Shenoy N."/>
            <person name="Sisk P."/>
            <person name="Stolte C."/>
            <person name="Sykes S."/>
            <person name="Thomson T."/>
            <person name="Walk T."/>
            <person name="White J."/>
            <person name="Yandava C."/>
            <person name="Burger G."/>
            <person name="Gray M.W."/>
            <person name="Holland P.W.H."/>
            <person name="King N."/>
            <person name="Lang F.B.F."/>
            <person name="Roger A.J."/>
            <person name="Ruiz-Trillo I."/>
            <person name="Lander E."/>
            <person name="Nusbaum C."/>
        </authorList>
    </citation>
    <scope>NUCLEOTIDE SEQUENCE [LARGE SCALE GENOMIC DNA]</scope>
    <source>
        <strain evidence="2 3">DAOM BR117</strain>
    </source>
</reference>
<evidence type="ECO:0000313" key="3">
    <source>
        <dbReference type="Proteomes" id="UP000053201"/>
    </source>
</evidence>
<dbReference type="EMBL" id="KQ257470">
    <property type="protein sequence ID" value="KNC96247.1"/>
    <property type="molecule type" value="Genomic_DNA"/>
</dbReference>
<accession>A0A0L0H4W3</accession>
<proteinExistence type="predicted"/>
<feature type="coiled-coil region" evidence="1">
    <location>
        <begin position="39"/>
        <end position="75"/>
    </location>
</feature>
<dbReference type="VEuPathDB" id="FungiDB:SPPG_09533"/>
<sequence>MAENAGQKAELMVSDKYNYEQRPLGVNRKREEDLQREKMELLRKGLALQERELQLKEHEVRLQEQELCMKRLERVDKIIEVLRRLFGEEHPFVKRR</sequence>
<protein>
    <submittedName>
        <fullName evidence="2">Uncharacterized protein</fullName>
    </submittedName>
</protein>
<dbReference type="RefSeq" id="XP_016604287.1">
    <property type="nucleotide sequence ID" value="XM_016757707.1"/>
</dbReference>
<keyword evidence="3" id="KW-1185">Reference proteome</keyword>
<organism evidence="2 3">
    <name type="scientific">Spizellomyces punctatus (strain DAOM BR117)</name>
    <dbReference type="NCBI Taxonomy" id="645134"/>
    <lineage>
        <taxon>Eukaryota</taxon>
        <taxon>Fungi</taxon>
        <taxon>Fungi incertae sedis</taxon>
        <taxon>Chytridiomycota</taxon>
        <taxon>Chytridiomycota incertae sedis</taxon>
        <taxon>Chytridiomycetes</taxon>
        <taxon>Spizellomycetales</taxon>
        <taxon>Spizellomycetaceae</taxon>
        <taxon>Spizellomyces</taxon>
    </lineage>
</organism>
<gene>
    <name evidence="2" type="ORF">SPPG_09533</name>
</gene>
<dbReference type="Proteomes" id="UP000053201">
    <property type="component" value="Unassembled WGS sequence"/>
</dbReference>
<evidence type="ECO:0000313" key="2">
    <source>
        <dbReference type="EMBL" id="KNC96247.1"/>
    </source>
</evidence>
<keyword evidence="1" id="KW-0175">Coiled coil</keyword>
<dbReference type="InParanoid" id="A0A0L0H4W3"/>
<evidence type="ECO:0000256" key="1">
    <source>
        <dbReference type="SAM" id="Coils"/>
    </source>
</evidence>
<dbReference type="AlphaFoldDB" id="A0A0L0H4W3"/>
<dbReference type="GeneID" id="27692658"/>
<name>A0A0L0H4W3_SPIPD</name>